<dbReference type="PROSITE" id="PS51257">
    <property type="entry name" value="PROKAR_LIPOPROTEIN"/>
    <property type="match status" value="1"/>
</dbReference>
<comment type="caution">
    <text evidence="3">The sequence shown here is derived from an EMBL/GenBank/DDBJ whole genome shotgun (WGS) entry which is preliminary data.</text>
</comment>
<evidence type="ECO:0000256" key="2">
    <source>
        <dbReference type="SAM" id="SignalP"/>
    </source>
</evidence>
<dbReference type="Proteomes" id="UP001317259">
    <property type="component" value="Unassembled WGS sequence"/>
</dbReference>
<dbReference type="RefSeq" id="WP_242372824.1">
    <property type="nucleotide sequence ID" value="NZ_JAKRKC020000009.1"/>
</dbReference>
<geneLocation type="plasmid" evidence="3">
    <name>unnamed6</name>
</geneLocation>
<protein>
    <recommendedName>
        <fullName evidence="5">DUF4352 domain-containing protein</fullName>
    </recommendedName>
</protein>
<keyword evidence="2" id="KW-0732">Signal</keyword>
<feature type="chain" id="PRO_5045915935" description="DUF4352 domain-containing protein" evidence="2">
    <location>
        <begin position="23"/>
        <end position="204"/>
    </location>
</feature>
<evidence type="ECO:0008006" key="5">
    <source>
        <dbReference type="Google" id="ProtNLM"/>
    </source>
</evidence>
<keyword evidence="3" id="KW-0614">Plasmid</keyword>
<evidence type="ECO:0000313" key="3">
    <source>
        <dbReference type="EMBL" id="MCK2222092.1"/>
    </source>
</evidence>
<keyword evidence="4" id="KW-1185">Reference proteome</keyword>
<reference evidence="3 4" key="1">
    <citation type="submission" date="2022-04" db="EMBL/GenBank/DDBJ databases">
        <title>Genome draft of Actinomadura sp. ATCC 31491.</title>
        <authorList>
            <person name="Shi X."/>
            <person name="Du Y."/>
        </authorList>
    </citation>
    <scope>NUCLEOTIDE SEQUENCE [LARGE SCALE GENOMIC DNA]</scope>
    <source>
        <strain evidence="3 4">ATCC 31491</strain>
        <plasmid evidence="3">unnamed6</plasmid>
    </source>
</reference>
<evidence type="ECO:0000256" key="1">
    <source>
        <dbReference type="SAM" id="MobiDB-lite"/>
    </source>
</evidence>
<feature type="signal peptide" evidence="2">
    <location>
        <begin position="1"/>
        <end position="22"/>
    </location>
</feature>
<dbReference type="EMBL" id="JAKRKC020000009">
    <property type="protein sequence ID" value="MCK2222092.1"/>
    <property type="molecule type" value="Genomic_DNA"/>
</dbReference>
<gene>
    <name evidence="3" type="ORF">MF672_051050</name>
</gene>
<proteinExistence type="predicted"/>
<organism evidence="3 4">
    <name type="scientific">Actinomadura luzonensis</name>
    <dbReference type="NCBI Taxonomy" id="2805427"/>
    <lineage>
        <taxon>Bacteria</taxon>
        <taxon>Bacillati</taxon>
        <taxon>Actinomycetota</taxon>
        <taxon>Actinomycetes</taxon>
        <taxon>Streptosporangiales</taxon>
        <taxon>Thermomonosporaceae</taxon>
        <taxon>Actinomadura</taxon>
    </lineage>
</organism>
<evidence type="ECO:0000313" key="4">
    <source>
        <dbReference type="Proteomes" id="UP001317259"/>
    </source>
</evidence>
<feature type="region of interest" description="Disordered" evidence="1">
    <location>
        <begin position="24"/>
        <end position="61"/>
    </location>
</feature>
<accession>A0ABT0GBY2</accession>
<name>A0ABT0GBY2_9ACTN</name>
<feature type="compositionally biased region" description="Low complexity" evidence="1">
    <location>
        <begin position="24"/>
        <end position="47"/>
    </location>
</feature>
<sequence>MRGPYLALLAAAALIITGCSTAPGRTGDGTAAAGTTSTAETQTPPAALEWGQPGDGKGERGQPLQITPLGVYYHKGHETLGKPNNEVFTAVAVKVAASGSADHLPPPATGFGFTLLSDDGESVNPASGASPPWVGRVNEPNAKQDIRAGRYQKYVITFDAPSRGGALVYTSPDGQAVEWPIPERSGGQGLRRVLTALDDLGVTH</sequence>